<gene>
    <name evidence="3" type="ORF">PPNO1_LOCUS5039</name>
</gene>
<feature type="region of interest" description="Disordered" evidence="2">
    <location>
        <begin position="167"/>
        <end position="219"/>
    </location>
</feature>
<dbReference type="Proteomes" id="UP000838763">
    <property type="component" value="Unassembled WGS sequence"/>
</dbReference>
<evidence type="ECO:0000256" key="1">
    <source>
        <dbReference type="SAM" id="Coils"/>
    </source>
</evidence>
<protein>
    <submittedName>
        <fullName evidence="3">Uncharacterized protein</fullName>
    </submittedName>
</protein>
<accession>A0A9P1H3G9</accession>
<comment type="caution">
    <text evidence="3">The sequence shown here is derived from an EMBL/GenBank/DDBJ whole genome shotgun (WGS) entry which is preliminary data.</text>
</comment>
<evidence type="ECO:0000313" key="3">
    <source>
        <dbReference type="EMBL" id="CAI4215326.1"/>
    </source>
</evidence>
<keyword evidence="4" id="KW-1185">Reference proteome</keyword>
<feature type="compositionally biased region" description="Basic residues" evidence="2">
    <location>
        <begin position="182"/>
        <end position="200"/>
    </location>
</feature>
<feature type="coiled-coil region" evidence="1">
    <location>
        <begin position="267"/>
        <end position="294"/>
    </location>
</feature>
<proteinExistence type="predicted"/>
<dbReference type="AlphaFoldDB" id="A0A9P1H3G9"/>
<keyword evidence="1" id="KW-0175">Coiled coil</keyword>
<organism evidence="3 4">
    <name type="scientific">Parascedosporium putredinis</name>
    <dbReference type="NCBI Taxonomy" id="1442378"/>
    <lineage>
        <taxon>Eukaryota</taxon>
        <taxon>Fungi</taxon>
        <taxon>Dikarya</taxon>
        <taxon>Ascomycota</taxon>
        <taxon>Pezizomycotina</taxon>
        <taxon>Sordariomycetes</taxon>
        <taxon>Hypocreomycetidae</taxon>
        <taxon>Microascales</taxon>
        <taxon>Microascaceae</taxon>
        <taxon>Parascedosporium</taxon>
    </lineage>
</organism>
<sequence>MSFGGVRLTDDGIYIGSSLAADRSGIRVGNITADQTGIKYLGRNLLPGTARAGPFGHGGPWGPGRHARGESSDSSDSDSDSESDRESCVSLDSLPDYDDLDGQQYTVYTQALQQWLARGETMVSKQDVRQLKADLRAARSRQCNLTTAQRKECARDVKNRLRELKQVRRQHKRDQKELKRQEKQRKRAEKREHKQKKRELKRSERENRHASNAGIPAPPAPLLLLRLLPHRPSTFPAGEKIGLREAELSKIEIDLAMGNCNRTWGSAAKAQSKKAALEKEIEALQSSREQFRLKADEEYARKLDASENAS</sequence>
<evidence type="ECO:0000256" key="2">
    <source>
        <dbReference type="SAM" id="MobiDB-lite"/>
    </source>
</evidence>
<evidence type="ECO:0000313" key="4">
    <source>
        <dbReference type="Proteomes" id="UP000838763"/>
    </source>
</evidence>
<reference evidence="3" key="1">
    <citation type="submission" date="2022-11" db="EMBL/GenBank/DDBJ databases">
        <authorList>
            <person name="Scott C."/>
            <person name="Bruce N."/>
        </authorList>
    </citation>
    <scope>NUCLEOTIDE SEQUENCE</scope>
</reference>
<name>A0A9P1H3G9_9PEZI</name>
<feature type="region of interest" description="Disordered" evidence="2">
    <location>
        <begin position="51"/>
        <end position="96"/>
    </location>
</feature>
<dbReference type="OrthoDB" id="269919at2759"/>
<dbReference type="EMBL" id="CALLCH030000012">
    <property type="protein sequence ID" value="CAI4215326.1"/>
    <property type="molecule type" value="Genomic_DNA"/>
</dbReference>